<proteinExistence type="predicted"/>
<dbReference type="NCBIfam" id="TIGR04183">
    <property type="entry name" value="Por_Secre_tail"/>
    <property type="match status" value="1"/>
</dbReference>
<gene>
    <name evidence="2" type="ORF">PEPS_33760</name>
</gene>
<dbReference type="EMBL" id="AP025293">
    <property type="protein sequence ID" value="BDD01096.1"/>
    <property type="molecule type" value="Genomic_DNA"/>
</dbReference>
<keyword evidence="2" id="KW-0614">Plasmid</keyword>
<reference evidence="2 3" key="1">
    <citation type="submission" date="2021-12" db="EMBL/GenBank/DDBJ databases">
        <title>Genome sequencing of bacteria with rrn-lacking chromosome and rrn-plasmid.</title>
        <authorList>
            <person name="Anda M."/>
            <person name="Iwasaki W."/>
        </authorList>
    </citation>
    <scope>NUCLEOTIDE SEQUENCE [LARGE SCALE GENOMIC DNA]</scope>
    <source>
        <strain evidence="2 3">NBRC 101262</strain>
        <plasmid evidence="2 3">pPP1</plasmid>
    </source>
</reference>
<protein>
    <recommendedName>
        <fullName evidence="1">Secretion system C-terminal sorting domain-containing protein</fullName>
    </recommendedName>
</protein>
<organism evidence="2 3">
    <name type="scientific">Persicobacter psychrovividus</name>
    <dbReference type="NCBI Taxonomy" id="387638"/>
    <lineage>
        <taxon>Bacteria</taxon>
        <taxon>Pseudomonadati</taxon>
        <taxon>Bacteroidota</taxon>
        <taxon>Cytophagia</taxon>
        <taxon>Cytophagales</taxon>
        <taxon>Persicobacteraceae</taxon>
        <taxon>Persicobacter</taxon>
    </lineage>
</organism>
<accession>A0ABM7VJD2</accession>
<dbReference type="Pfam" id="PF18962">
    <property type="entry name" value="Por_Secre_tail"/>
    <property type="match status" value="1"/>
</dbReference>
<geneLocation type="plasmid" evidence="2 3">
    <name>pPP1</name>
</geneLocation>
<name>A0ABM7VJD2_9BACT</name>
<dbReference type="Proteomes" id="UP001354989">
    <property type="component" value="Plasmid pPP1"/>
</dbReference>
<feature type="domain" description="Secretion system C-terminal sorting" evidence="1">
    <location>
        <begin position="1008"/>
        <end position="1074"/>
    </location>
</feature>
<evidence type="ECO:0000313" key="2">
    <source>
        <dbReference type="EMBL" id="BDD01096.1"/>
    </source>
</evidence>
<sequence length="1075" mass="121193">MLSFILPTTLFAQDPSNCEDAIEFTESITLPLAPGGNWYKLISPIDGYIHLTANEHFISFVYPNCQTDKVDDYLSGKDQRIKCQKGQVFLFKCQNYNNDALELSIDFRSIVGGEFCDLAIPVDAGENITNSTHTSTYYTFTPETNGQISIVSDPNMTFYLKSSCNGNDEYVSPSRNIKYDVFAGESIYLEANPNSITTDFEWKLIFHDQENLEPSCLNAIAVQHGETVDFPRDQTAQYYSISLEEDKLLTIDAEGQSHLNIQVKESCTNSGYFNSLPFEKNLSKGNYLIFLGLENGTSIEEDFPITFNLSEPMEKEIGSCSNPLPLKIGANEVPKDIWEVYYTFTPETDGILHFNPEQVNWIIFGKDCKGHKTHTTHDILLKAGDQYIFNPGFINRVESFDITFESKQNLPTHCANAQVLPIDSLTINGNEITPEFYRFEATSDGVLVFHNAADIRIEVGTCDEFNFSTPRFAVKKGEQIDFKFYKSLQKNKKIFIEYRPIEEGDLCENAQPYHLGENVVGNEQYWRFTAPQDDFYQFSATLAKPSNGINTMQTYFYLDCFNEQPSYRQNNNFTRSVELLGEYDISSSDIFFLRKGEEIIAYSDQLHRQDTIKISSTIAETKETCATAMEFELGDTLALLENNWRANYFKYTAAFSGLLNLEFIGSSKNIGLHVKNSCDATYQTGSYMYSDSPFYVEQGKTYYFEGKRYLNNINQKIRFTKGDENHGSCTQSLPLIPQIYELTEHTVFFEYLAPANGIISIGNCNLSRDNKLSIYTFTGSCELLINGRSASSITTCAYGNTEHYSVTAGETYYFKVKNHDKNAIGKIQVEIELENQPLKGIISVNGTPQFGEAITALVDEINVTDYTGEWYKFDTPTGITTNTLTLDESLLYANLKYVVTSSEKDGVIASKASYAKIFEQNKPNIPEAEKIDANHITLKEQPFMEYRIEGEGWQRSTEFPDLAEGETYNFYQRVYASAVSKRSDASEALAVVTRPLGADKPQIALLAYPNPTTNILNIEVANPSSVQLISMAGTVLIEQFVDAEGKINVSHLAPGLYIIRALDGENEFTGRIVIE</sequence>
<evidence type="ECO:0000259" key="1">
    <source>
        <dbReference type="Pfam" id="PF18962"/>
    </source>
</evidence>
<keyword evidence="3" id="KW-1185">Reference proteome</keyword>
<evidence type="ECO:0000313" key="3">
    <source>
        <dbReference type="Proteomes" id="UP001354989"/>
    </source>
</evidence>
<dbReference type="InterPro" id="IPR026444">
    <property type="entry name" value="Secre_tail"/>
</dbReference>